<accession>A0AAV4QR03</accession>
<protein>
    <submittedName>
        <fullName evidence="1">Uncharacterized protein</fullName>
    </submittedName>
</protein>
<name>A0AAV4QR03_CAEEX</name>
<dbReference type="Proteomes" id="UP001054945">
    <property type="component" value="Unassembled WGS sequence"/>
</dbReference>
<organism evidence="1 2">
    <name type="scientific">Caerostris extrusa</name>
    <name type="common">Bark spider</name>
    <name type="synonym">Caerostris bankana</name>
    <dbReference type="NCBI Taxonomy" id="172846"/>
    <lineage>
        <taxon>Eukaryota</taxon>
        <taxon>Metazoa</taxon>
        <taxon>Ecdysozoa</taxon>
        <taxon>Arthropoda</taxon>
        <taxon>Chelicerata</taxon>
        <taxon>Arachnida</taxon>
        <taxon>Araneae</taxon>
        <taxon>Araneomorphae</taxon>
        <taxon>Entelegynae</taxon>
        <taxon>Araneoidea</taxon>
        <taxon>Araneidae</taxon>
        <taxon>Caerostris</taxon>
    </lineage>
</organism>
<dbReference type="EMBL" id="BPLR01006560">
    <property type="protein sequence ID" value="GIY10761.1"/>
    <property type="molecule type" value="Genomic_DNA"/>
</dbReference>
<evidence type="ECO:0000313" key="2">
    <source>
        <dbReference type="Proteomes" id="UP001054945"/>
    </source>
</evidence>
<gene>
    <name evidence="1" type="ORF">CEXT_639471</name>
</gene>
<comment type="caution">
    <text evidence="1">The sequence shown here is derived from an EMBL/GenBank/DDBJ whole genome shotgun (WGS) entry which is preliminary data.</text>
</comment>
<proteinExistence type="predicted"/>
<dbReference type="AlphaFoldDB" id="A0AAV4QR03"/>
<sequence>MPFDGEEKHNKTIVWRSSRPKCALSPITQQHLVIHHLLIRETGHNATGAFIYKSFGKREGGGRIVPPRAVATVGVCNNWVNK</sequence>
<reference evidence="1 2" key="1">
    <citation type="submission" date="2021-06" db="EMBL/GenBank/DDBJ databases">
        <title>Caerostris extrusa draft genome.</title>
        <authorList>
            <person name="Kono N."/>
            <person name="Arakawa K."/>
        </authorList>
    </citation>
    <scope>NUCLEOTIDE SEQUENCE [LARGE SCALE GENOMIC DNA]</scope>
</reference>
<keyword evidence="2" id="KW-1185">Reference proteome</keyword>
<evidence type="ECO:0000313" key="1">
    <source>
        <dbReference type="EMBL" id="GIY10761.1"/>
    </source>
</evidence>